<dbReference type="Gene3D" id="1.20.5.190">
    <property type="match status" value="1"/>
</dbReference>
<evidence type="ECO:0000256" key="2">
    <source>
        <dbReference type="SAM" id="MobiDB-lite"/>
    </source>
</evidence>
<evidence type="ECO:0000313" key="4">
    <source>
        <dbReference type="Proteomes" id="UP001527925"/>
    </source>
</evidence>
<sequence>MARGSAGPKGSRGAAAAAATEASAGAATEASAKQQRENFSRQGGSDDGQGSERGSDGDSANCIESSTDVRALLERVRRLERDMDKLKEDNASAKESLADLKEGQANTNMLLGKLVQLQEAATTRQAPT</sequence>
<protein>
    <submittedName>
        <fullName evidence="3">Uncharacterized protein</fullName>
    </submittedName>
</protein>
<feature type="non-terminal residue" evidence="3">
    <location>
        <position position="128"/>
    </location>
</feature>
<feature type="coiled-coil region" evidence="1">
    <location>
        <begin position="69"/>
        <end position="103"/>
    </location>
</feature>
<evidence type="ECO:0000256" key="1">
    <source>
        <dbReference type="SAM" id="Coils"/>
    </source>
</evidence>
<feature type="region of interest" description="Disordered" evidence="2">
    <location>
        <begin position="1"/>
        <end position="67"/>
    </location>
</feature>
<dbReference type="EMBL" id="JADGIZ020000116">
    <property type="protein sequence ID" value="KAL2911367.1"/>
    <property type="molecule type" value="Genomic_DNA"/>
</dbReference>
<comment type="caution">
    <text evidence="3">The sequence shown here is derived from an EMBL/GenBank/DDBJ whole genome shotgun (WGS) entry which is preliminary data.</text>
</comment>
<organism evidence="3 4">
    <name type="scientific">Polyrhizophydium stewartii</name>
    <dbReference type="NCBI Taxonomy" id="2732419"/>
    <lineage>
        <taxon>Eukaryota</taxon>
        <taxon>Fungi</taxon>
        <taxon>Fungi incertae sedis</taxon>
        <taxon>Chytridiomycota</taxon>
        <taxon>Chytridiomycota incertae sedis</taxon>
        <taxon>Chytridiomycetes</taxon>
        <taxon>Rhizophydiales</taxon>
        <taxon>Rhizophydiales incertae sedis</taxon>
        <taxon>Polyrhizophydium</taxon>
    </lineage>
</organism>
<evidence type="ECO:0000313" key="3">
    <source>
        <dbReference type="EMBL" id="KAL2911367.1"/>
    </source>
</evidence>
<dbReference type="Proteomes" id="UP001527925">
    <property type="component" value="Unassembled WGS sequence"/>
</dbReference>
<proteinExistence type="predicted"/>
<gene>
    <name evidence="3" type="ORF">HK105_209179</name>
</gene>
<keyword evidence="4" id="KW-1185">Reference proteome</keyword>
<keyword evidence="1" id="KW-0175">Coiled coil</keyword>
<feature type="compositionally biased region" description="Low complexity" evidence="2">
    <location>
        <begin position="1"/>
        <end position="33"/>
    </location>
</feature>
<reference evidence="3 4" key="1">
    <citation type="submission" date="2023-09" db="EMBL/GenBank/DDBJ databases">
        <title>Pangenome analysis of Batrachochytrium dendrobatidis and related Chytrids.</title>
        <authorList>
            <person name="Yacoub M.N."/>
            <person name="Stajich J.E."/>
            <person name="James T.Y."/>
        </authorList>
    </citation>
    <scope>NUCLEOTIDE SEQUENCE [LARGE SCALE GENOMIC DNA]</scope>
    <source>
        <strain evidence="3 4">JEL0888</strain>
    </source>
</reference>
<accession>A0ABR4MVS6</accession>
<name>A0ABR4MVS6_9FUNG</name>